<dbReference type="AlphaFoldDB" id="A0A7J6F574"/>
<gene>
    <name evidence="1" type="ORF">F8388_002734</name>
</gene>
<sequence>MRKSKTNGSHIAMSSVTGCLFRHSHIGRMCGTCWHTELASQPKRARMHVNKFKARTSGLIGGSEPNTALAMVITPGFWLPNPAKAKAGVFPILNWK</sequence>
<dbReference type="PROSITE" id="PS51257">
    <property type="entry name" value="PROKAR_LIPOPROTEIN"/>
    <property type="match status" value="1"/>
</dbReference>
<proteinExistence type="predicted"/>
<accession>A0A7J6F574</accession>
<dbReference type="EMBL" id="JAATIP010000156">
    <property type="protein sequence ID" value="KAF4365864.1"/>
    <property type="molecule type" value="Genomic_DNA"/>
</dbReference>
<organism evidence="1 2">
    <name type="scientific">Cannabis sativa</name>
    <name type="common">Hemp</name>
    <name type="synonym">Marijuana</name>
    <dbReference type="NCBI Taxonomy" id="3483"/>
    <lineage>
        <taxon>Eukaryota</taxon>
        <taxon>Viridiplantae</taxon>
        <taxon>Streptophyta</taxon>
        <taxon>Embryophyta</taxon>
        <taxon>Tracheophyta</taxon>
        <taxon>Spermatophyta</taxon>
        <taxon>Magnoliopsida</taxon>
        <taxon>eudicotyledons</taxon>
        <taxon>Gunneridae</taxon>
        <taxon>Pentapetalae</taxon>
        <taxon>rosids</taxon>
        <taxon>fabids</taxon>
        <taxon>Rosales</taxon>
        <taxon>Cannabaceae</taxon>
        <taxon>Cannabis</taxon>
    </lineage>
</organism>
<reference evidence="1 2" key="1">
    <citation type="journal article" date="2020" name="bioRxiv">
        <title>Sequence and annotation of 42 cannabis genomes reveals extensive copy number variation in cannabinoid synthesis and pathogen resistance genes.</title>
        <authorList>
            <person name="Mckernan K.J."/>
            <person name="Helbert Y."/>
            <person name="Kane L.T."/>
            <person name="Ebling H."/>
            <person name="Zhang L."/>
            <person name="Liu B."/>
            <person name="Eaton Z."/>
            <person name="Mclaughlin S."/>
            <person name="Kingan S."/>
            <person name="Baybayan P."/>
            <person name="Concepcion G."/>
            <person name="Jordan M."/>
            <person name="Riva A."/>
            <person name="Barbazuk W."/>
            <person name="Harkins T."/>
        </authorList>
    </citation>
    <scope>NUCLEOTIDE SEQUENCE [LARGE SCALE GENOMIC DNA]</scope>
    <source>
        <strain evidence="2">cv. Jamaican Lion 4</strain>
        <tissue evidence="1">Leaf</tissue>
    </source>
</reference>
<name>A0A7J6F574_CANSA</name>
<evidence type="ECO:0000313" key="1">
    <source>
        <dbReference type="EMBL" id="KAF4365864.1"/>
    </source>
</evidence>
<protein>
    <submittedName>
        <fullName evidence="1">Uncharacterized protein</fullName>
    </submittedName>
</protein>
<evidence type="ECO:0000313" key="2">
    <source>
        <dbReference type="Proteomes" id="UP000525078"/>
    </source>
</evidence>
<dbReference type="Proteomes" id="UP000525078">
    <property type="component" value="Unassembled WGS sequence"/>
</dbReference>
<comment type="caution">
    <text evidence="1">The sequence shown here is derived from an EMBL/GenBank/DDBJ whole genome shotgun (WGS) entry which is preliminary data.</text>
</comment>